<sequence>MPEPQRTDIGGTEREDSVSSVSLELMTKDYARRRIQGVRLCTSSVKNHQVCGAITQFMDPSSSSMWGSKALLGPNHQSRTSPSNMG</sequence>
<proteinExistence type="predicted"/>
<name>A0A9Q3FFA8_9BASI</name>
<evidence type="ECO:0000313" key="2">
    <source>
        <dbReference type="EMBL" id="MBW0538124.1"/>
    </source>
</evidence>
<reference evidence="2" key="1">
    <citation type="submission" date="2021-03" db="EMBL/GenBank/DDBJ databases">
        <title>Draft genome sequence of rust myrtle Austropuccinia psidii MF-1, a brazilian biotype.</title>
        <authorList>
            <person name="Quecine M.C."/>
            <person name="Pachon D.M.R."/>
            <person name="Bonatelli M.L."/>
            <person name="Correr F.H."/>
            <person name="Franceschini L.M."/>
            <person name="Leite T.F."/>
            <person name="Margarido G.R.A."/>
            <person name="Almeida C.A."/>
            <person name="Ferrarezi J.A."/>
            <person name="Labate C.A."/>
        </authorList>
    </citation>
    <scope>NUCLEOTIDE SEQUENCE</scope>
    <source>
        <strain evidence="2">MF-1</strain>
    </source>
</reference>
<comment type="caution">
    <text evidence="2">The sequence shown here is derived from an EMBL/GenBank/DDBJ whole genome shotgun (WGS) entry which is preliminary data.</text>
</comment>
<evidence type="ECO:0000313" key="3">
    <source>
        <dbReference type="Proteomes" id="UP000765509"/>
    </source>
</evidence>
<keyword evidence="3" id="KW-1185">Reference proteome</keyword>
<dbReference type="Proteomes" id="UP000765509">
    <property type="component" value="Unassembled WGS sequence"/>
</dbReference>
<organism evidence="2 3">
    <name type="scientific">Austropuccinia psidii MF-1</name>
    <dbReference type="NCBI Taxonomy" id="1389203"/>
    <lineage>
        <taxon>Eukaryota</taxon>
        <taxon>Fungi</taxon>
        <taxon>Dikarya</taxon>
        <taxon>Basidiomycota</taxon>
        <taxon>Pucciniomycotina</taxon>
        <taxon>Pucciniomycetes</taxon>
        <taxon>Pucciniales</taxon>
        <taxon>Sphaerophragmiaceae</taxon>
        <taxon>Austropuccinia</taxon>
    </lineage>
</organism>
<dbReference type="AlphaFoldDB" id="A0A9Q3FFA8"/>
<evidence type="ECO:0000256" key="1">
    <source>
        <dbReference type="SAM" id="MobiDB-lite"/>
    </source>
</evidence>
<dbReference type="EMBL" id="AVOT02042696">
    <property type="protein sequence ID" value="MBW0538124.1"/>
    <property type="molecule type" value="Genomic_DNA"/>
</dbReference>
<protein>
    <submittedName>
        <fullName evidence="2">Uncharacterized protein</fullName>
    </submittedName>
</protein>
<feature type="region of interest" description="Disordered" evidence="1">
    <location>
        <begin position="1"/>
        <end position="21"/>
    </location>
</feature>
<gene>
    <name evidence="2" type="ORF">O181_077839</name>
</gene>
<accession>A0A9Q3FFA8</accession>